<evidence type="ECO:0000256" key="3">
    <source>
        <dbReference type="ARBA" id="ARBA00022692"/>
    </source>
</evidence>
<keyword evidence="5 6" id="KW-0472">Membrane</keyword>
<evidence type="ECO:0000313" key="8">
    <source>
        <dbReference type="Proteomes" id="UP000747110"/>
    </source>
</evidence>
<reference evidence="7" key="1">
    <citation type="journal article" date="2021" name="Proc. Natl. Acad. Sci. U.S.A.">
        <title>Three genomes in the algal genus Volvox reveal the fate of a haploid sex-determining region after a transition to homothallism.</title>
        <authorList>
            <person name="Yamamoto K."/>
            <person name="Hamaji T."/>
            <person name="Kawai-Toyooka H."/>
            <person name="Matsuzaki R."/>
            <person name="Takahashi F."/>
            <person name="Nishimura Y."/>
            <person name="Kawachi M."/>
            <person name="Noguchi H."/>
            <person name="Minakuchi Y."/>
            <person name="Umen J.G."/>
            <person name="Toyoda A."/>
            <person name="Nozaki H."/>
        </authorList>
    </citation>
    <scope>NUCLEOTIDE SEQUENCE</scope>
    <source>
        <strain evidence="7">NIES-3786</strain>
    </source>
</reference>
<dbReference type="GO" id="GO:0016020">
    <property type="term" value="C:membrane"/>
    <property type="evidence" value="ECO:0007669"/>
    <property type="project" value="UniProtKB-SubCell"/>
</dbReference>
<comment type="caution">
    <text evidence="7">The sequence shown here is derived from an EMBL/GenBank/DDBJ whole genome shotgun (WGS) entry which is preliminary data.</text>
</comment>
<evidence type="ECO:0000256" key="6">
    <source>
        <dbReference type="SAM" id="Phobius"/>
    </source>
</evidence>
<gene>
    <name evidence="7" type="ORF">Vretifemale_5964</name>
</gene>
<proteinExistence type="inferred from homology"/>
<protein>
    <submittedName>
        <fullName evidence="7">Uncharacterized protein</fullName>
    </submittedName>
</protein>
<dbReference type="InterPro" id="IPR006043">
    <property type="entry name" value="NCS2"/>
</dbReference>
<dbReference type="AlphaFoldDB" id="A0A8J4C659"/>
<comment type="similarity">
    <text evidence="2">Belongs to the nucleobase:cation symporter-2 (NCS2) (TC 2.A.40) family.</text>
</comment>
<dbReference type="EMBL" id="BNCP01000008">
    <property type="protein sequence ID" value="GIL76350.1"/>
    <property type="molecule type" value="Genomic_DNA"/>
</dbReference>
<evidence type="ECO:0000313" key="7">
    <source>
        <dbReference type="EMBL" id="GIL76350.1"/>
    </source>
</evidence>
<comment type="subcellular location">
    <subcellularLocation>
        <location evidence="1">Membrane</location>
        <topology evidence="1">Multi-pass membrane protein</topology>
    </subcellularLocation>
</comment>
<evidence type="ECO:0000256" key="2">
    <source>
        <dbReference type="ARBA" id="ARBA00008821"/>
    </source>
</evidence>
<name>A0A8J4C659_9CHLO</name>
<feature type="transmembrane region" description="Helical" evidence="6">
    <location>
        <begin position="56"/>
        <end position="76"/>
    </location>
</feature>
<dbReference type="OrthoDB" id="1641903at2759"/>
<sequence>MPLPRWLLPSRSPPLLGGTVASPSSSLFELGQTLSSGRRRGGGGGDSVRIFELFPLLWSILLSWAVAGILTAAGAYDNTSPERQASCRTDNMQAVNDAPWLYVPYPLQWGMPIFRPASIITMLAGALAAMIESVSGAIQKR</sequence>
<evidence type="ECO:0000256" key="1">
    <source>
        <dbReference type="ARBA" id="ARBA00004141"/>
    </source>
</evidence>
<evidence type="ECO:0000256" key="5">
    <source>
        <dbReference type="ARBA" id="ARBA00023136"/>
    </source>
</evidence>
<dbReference type="Pfam" id="PF00860">
    <property type="entry name" value="Xan_ur_permease"/>
    <property type="match status" value="1"/>
</dbReference>
<keyword evidence="4 6" id="KW-1133">Transmembrane helix</keyword>
<keyword evidence="8" id="KW-1185">Reference proteome</keyword>
<dbReference type="Proteomes" id="UP000747110">
    <property type="component" value="Unassembled WGS sequence"/>
</dbReference>
<dbReference type="GO" id="GO:0022857">
    <property type="term" value="F:transmembrane transporter activity"/>
    <property type="evidence" value="ECO:0007669"/>
    <property type="project" value="InterPro"/>
</dbReference>
<accession>A0A8J4C659</accession>
<keyword evidence="3 6" id="KW-0812">Transmembrane</keyword>
<evidence type="ECO:0000256" key="4">
    <source>
        <dbReference type="ARBA" id="ARBA00022989"/>
    </source>
</evidence>
<organism evidence="7 8">
    <name type="scientific">Volvox reticuliferus</name>
    <dbReference type="NCBI Taxonomy" id="1737510"/>
    <lineage>
        <taxon>Eukaryota</taxon>
        <taxon>Viridiplantae</taxon>
        <taxon>Chlorophyta</taxon>
        <taxon>core chlorophytes</taxon>
        <taxon>Chlorophyceae</taxon>
        <taxon>CS clade</taxon>
        <taxon>Chlamydomonadales</taxon>
        <taxon>Volvocaceae</taxon>
        <taxon>Volvox</taxon>
    </lineage>
</organism>
<dbReference type="PANTHER" id="PTHR11119">
    <property type="entry name" value="XANTHINE-URACIL / VITAMIN C PERMEASE FAMILY MEMBER"/>
    <property type="match status" value="1"/>
</dbReference>